<evidence type="ECO:0000256" key="2">
    <source>
        <dbReference type="SAM" id="Phobius"/>
    </source>
</evidence>
<feature type="transmembrane region" description="Helical" evidence="2">
    <location>
        <begin position="127"/>
        <end position="151"/>
    </location>
</feature>
<gene>
    <name evidence="3" type="ORF">Ciccas_003941</name>
</gene>
<evidence type="ECO:0000256" key="1">
    <source>
        <dbReference type="SAM" id="MobiDB-lite"/>
    </source>
</evidence>
<organism evidence="3 4">
    <name type="scientific">Cichlidogyrus casuarinus</name>
    <dbReference type="NCBI Taxonomy" id="1844966"/>
    <lineage>
        <taxon>Eukaryota</taxon>
        <taxon>Metazoa</taxon>
        <taxon>Spiralia</taxon>
        <taxon>Lophotrochozoa</taxon>
        <taxon>Platyhelminthes</taxon>
        <taxon>Monogenea</taxon>
        <taxon>Monopisthocotylea</taxon>
        <taxon>Dactylogyridea</taxon>
        <taxon>Ancyrocephalidae</taxon>
        <taxon>Cichlidogyrus</taxon>
    </lineage>
</organism>
<keyword evidence="2" id="KW-1133">Transmembrane helix</keyword>
<keyword evidence="2" id="KW-0472">Membrane</keyword>
<dbReference type="InterPro" id="IPR019169">
    <property type="entry name" value="Transmembrane_26"/>
</dbReference>
<dbReference type="Proteomes" id="UP001626550">
    <property type="component" value="Unassembled WGS sequence"/>
</dbReference>
<feature type="transmembrane region" description="Helical" evidence="2">
    <location>
        <begin position="157"/>
        <end position="176"/>
    </location>
</feature>
<sequence>MDSMSSLSRSEKNHVPPKVPVRSSSLLRLNESENSSSWNLLRSRKDRLDVLGSELIYQCNSDSGKIPQKQEKEPLLLNKNPSMSISENDLNETEVTSDDELSKKFAKQHPFWNKVLRRWIALIRIVVALRAILVRLTFCIYSAFAIYMVVMATHQKLYYLLHLTSIPLLIDLAVAIRNRIKKDNFGRSVAKW</sequence>
<evidence type="ECO:0000313" key="4">
    <source>
        <dbReference type="Proteomes" id="UP001626550"/>
    </source>
</evidence>
<keyword evidence="2" id="KW-0812">Transmembrane</keyword>
<dbReference type="Pfam" id="PF09772">
    <property type="entry name" value="Tmem26"/>
    <property type="match status" value="1"/>
</dbReference>
<protein>
    <submittedName>
        <fullName evidence="3">Uncharacterized protein</fullName>
    </submittedName>
</protein>
<comment type="caution">
    <text evidence="3">The sequence shown here is derived from an EMBL/GenBank/DDBJ whole genome shotgun (WGS) entry which is preliminary data.</text>
</comment>
<proteinExistence type="predicted"/>
<keyword evidence="4" id="KW-1185">Reference proteome</keyword>
<accession>A0ABD2QCX5</accession>
<name>A0ABD2QCX5_9PLAT</name>
<reference evidence="3 4" key="1">
    <citation type="submission" date="2024-11" db="EMBL/GenBank/DDBJ databases">
        <title>Adaptive evolution of stress response genes in parasites aligns with host niche diversity.</title>
        <authorList>
            <person name="Hahn C."/>
            <person name="Resl P."/>
        </authorList>
    </citation>
    <scope>NUCLEOTIDE SEQUENCE [LARGE SCALE GENOMIC DNA]</scope>
    <source>
        <strain evidence="3">EGGRZ-B1_66</strain>
        <tissue evidence="3">Body</tissue>
    </source>
</reference>
<feature type="region of interest" description="Disordered" evidence="1">
    <location>
        <begin position="1"/>
        <end position="22"/>
    </location>
</feature>
<evidence type="ECO:0000313" key="3">
    <source>
        <dbReference type="EMBL" id="KAL3317400.1"/>
    </source>
</evidence>
<dbReference type="EMBL" id="JBJKFK010000388">
    <property type="protein sequence ID" value="KAL3317400.1"/>
    <property type="molecule type" value="Genomic_DNA"/>
</dbReference>
<dbReference type="AlphaFoldDB" id="A0ABD2QCX5"/>